<protein>
    <recommendedName>
        <fullName evidence="3">DUF1800 domain-containing protein</fullName>
    </recommendedName>
</protein>
<accession>A0A090R4P5</accession>
<organism evidence="1 2">
    <name type="scientific">Photobacterium aphoticum</name>
    <dbReference type="NCBI Taxonomy" id="754436"/>
    <lineage>
        <taxon>Bacteria</taxon>
        <taxon>Pseudomonadati</taxon>
        <taxon>Pseudomonadota</taxon>
        <taxon>Gammaproteobacteria</taxon>
        <taxon>Vibrionales</taxon>
        <taxon>Vibrionaceae</taxon>
        <taxon>Photobacterium</taxon>
    </lineage>
</organism>
<dbReference type="EMBL" id="BBMN01000001">
    <property type="protein sequence ID" value="GAL02617.1"/>
    <property type="molecule type" value="Genomic_DNA"/>
</dbReference>
<evidence type="ECO:0008006" key="3">
    <source>
        <dbReference type="Google" id="ProtNLM"/>
    </source>
</evidence>
<name>A0A090R4P5_9GAMM</name>
<evidence type="ECO:0000313" key="1">
    <source>
        <dbReference type="EMBL" id="GAL02617.1"/>
    </source>
</evidence>
<dbReference type="Proteomes" id="UP000029227">
    <property type="component" value="Unassembled WGS sequence"/>
</dbReference>
<evidence type="ECO:0000313" key="2">
    <source>
        <dbReference type="Proteomes" id="UP000029227"/>
    </source>
</evidence>
<comment type="caution">
    <text evidence="1">The sequence shown here is derived from an EMBL/GenBank/DDBJ whole genome shotgun (WGS) entry which is preliminary data.</text>
</comment>
<dbReference type="PANTHER" id="PTHR43737">
    <property type="entry name" value="BLL7424 PROTEIN"/>
    <property type="match status" value="1"/>
</dbReference>
<proteinExistence type="predicted"/>
<dbReference type="STRING" id="754436.JCM19237_5510"/>
<dbReference type="Pfam" id="PF08811">
    <property type="entry name" value="DUF1800"/>
    <property type="match status" value="1"/>
</dbReference>
<dbReference type="InterPro" id="IPR014917">
    <property type="entry name" value="DUF1800"/>
</dbReference>
<sequence>MLQMFNTQKRIIKMPSYLASSIRKALCYTLLASTVFIQGCNGDSANETEPPTDIVPPTEVLPPVDTTPSWVPETAPESFSAVQQRTFLSRATAGLTTQQQAEFAQLGYVNWLEQQFTLPVVSQYQLLVETMAQVATLPTPPKACGWVKHDMSPVRESIWWQQMLYGEDQLRQRTAFALSQILVVSRKYNYISRHPQSLAAYYDILLNHAFGNYRDLLEAVTLSPAMGSYLTMANSRKHNPKRGTYPDENYAREVMQLFTIGLYEMNLDGSMKTGSDGQPIYTYSQTDVEEVARAFSGWTYSDRVLDSETNRPVDGQGMVAPMTPASDKWGSLHDEEEKRVLGHVIPAGQTPLKDVQDVLDILFEHPNTSPFVARHLIQRLVTSNPSPAYIERVAQVFNDNGQGVRGDLQSVVAAVLLDEEALGQTLTDANTNPVVKLKEPVMAAAEVFRLLGAKVEGEHVLDAIEIFNSLGQGPLSANSVFNFYSQDFMPSGALLEKGLYGPEFEIFPWTGFIGYHNTLRTRFSRALAVPTAENRVVRMPCIWIYPSM</sequence>
<dbReference type="AlphaFoldDB" id="A0A090R4P5"/>
<gene>
    <name evidence="1" type="ORF">JCM19237_5510</name>
</gene>
<reference evidence="1 2" key="1">
    <citation type="journal article" date="2014" name="Genome Announc.">
        <title>Draft Genome Sequences of Two Vibrionaceae Species, Vibrio ponticus C121 and Photobacterium aphoticum C119, Isolated as Coral Reef Microbiota.</title>
        <authorList>
            <person name="Al-saari N."/>
            <person name="Meirelles P.M."/>
            <person name="Mino S."/>
            <person name="Suda W."/>
            <person name="Oshima K."/>
            <person name="Hattori M."/>
            <person name="Ohkuma M."/>
            <person name="Thompson F.L."/>
            <person name="Gomez-Gil B."/>
            <person name="Sawabe T."/>
            <person name="Sawabe T."/>
        </authorList>
    </citation>
    <scope>NUCLEOTIDE SEQUENCE [LARGE SCALE GENOMIC DNA]</scope>
    <source>
        <strain evidence="1 2">JCM 19237</strain>
    </source>
</reference>
<dbReference type="eggNOG" id="COG5267">
    <property type="taxonomic scope" value="Bacteria"/>
</dbReference>
<dbReference type="PANTHER" id="PTHR43737:SF1">
    <property type="entry name" value="DUF1501 DOMAIN-CONTAINING PROTEIN"/>
    <property type="match status" value="1"/>
</dbReference>